<protein>
    <submittedName>
        <fullName evidence="2">Dihydrofolate reductase family protein</fullName>
    </submittedName>
</protein>
<evidence type="ECO:0000259" key="1">
    <source>
        <dbReference type="Pfam" id="PF01872"/>
    </source>
</evidence>
<dbReference type="RefSeq" id="WP_395133917.1">
    <property type="nucleotide sequence ID" value="NZ_JBIMPR010000008.1"/>
</dbReference>
<accession>A0ABW7LNI1</accession>
<dbReference type="Pfam" id="PF01872">
    <property type="entry name" value="RibD_C"/>
    <property type="match status" value="1"/>
</dbReference>
<dbReference type="EMBL" id="JBIMPR010000008">
    <property type="protein sequence ID" value="MFH5774830.1"/>
    <property type="molecule type" value="Genomic_DNA"/>
</dbReference>
<dbReference type="PANTHER" id="PTHR38011:SF2">
    <property type="entry name" value="BIFUNCTIONAL DEAMINASE-REDUCTASE DOMAIN PROTEIN"/>
    <property type="match status" value="1"/>
</dbReference>
<keyword evidence="3" id="KW-1185">Reference proteome</keyword>
<dbReference type="InterPro" id="IPR002734">
    <property type="entry name" value="RibDG_C"/>
</dbReference>
<comment type="caution">
    <text evidence="2">The sequence shown here is derived from an EMBL/GenBank/DDBJ whole genome shotgun (WGS) entry which is preliminary data.</text>
</comment>
<dbReference type="Gene3D" id="3.40.430.10">
    <property type="entry name" value="Dihydrofolate Reductase, subunit A"/>
    <property type="match status" value="1"/>
</dbReference>
<dbReference type="SUPFAM" id="SSF53597">
    <property type="entry name" value="Dihydrofolate reductase-like"/>
    <property type="match status" value="1"/>
</dbReference>
<proteinExistence type="predicted"/>
<dbReference type="InterPro" id="IPR050765">
    <property type="entry name" value="Riboflavin_Biosynth_HTPR"/>
</dbReference>
<dbReference type="Proteomes" id="UP001609376">
    <property type="component" value="Unassembled WGS sequence"/>
</dbReference>
<dbReference type="PANTHER" id="PTHR38011">
    <property type="entry name" value="DIHYDROFOLATE REDUCTASE FAMILY PROTEIN (AFU_ORTHOLOGUE AFUA_8G06820)"/>
    <property type="match status" value="1"/>
</dbReference>
<sequence>MRKIVAITYVSLDGVMQGPGGPDEDRSGGFALGGWTVPFWDEMMGGLLAGLIEEPFDLLLGRRTYDLWAGYWPQNADNRIGRKFEAATKYVMTRGAPDLGWVRSQRIAGDAAQGVADLKAGAGPDLHVWGSGDALQSLIATGLVDEYRTWIFPVLLGDGKRLFRPGLPATSLALTGSQVSTTGVLINTYRPDGPARTGAVTSAADDGS</sequence>
<evidence type="ECO:0000313" key="2">
    <source>
        <dbReference type="EMBL" id="MFH5774830.1"/>
    </source>
</evidence>
<gene>
    <name evidence="2" type="ORF">ACHFJ0_11325</name>
</gene>
<reference evidence="2 3" key="1">
    <citation type="submission" date="2024-10" db="EMBL/GenBank/DDBJ databases">
        <title>Paracoccus drimophilus sp. nov., a novel bacterium from corn roots in Hunan.</title>
        <authorList>
            <person name="Li X."/>
        </authorList>
    </citation>
    <scope>NUCLEOTIDE SEQUENCE [LARGE SCALE GENOMIC DNA]</scope>
    <source>
        <strain evidence="2 3">NGMCC 1.201697</strain>
    </source>
</reference>
<dbReference type="InterPro" id="IPR024072">
    <property type="entry name" value="DHFR-like_dom_sf"/>
</dbReference>
<name>A0ABW7LNI1_9RHOB</name>
<organism evidence="2 3">
    <name type="scientific">Paracoccus broussonetiae subsp. drimophilus</name>
    <dbReference type="NCBI Taxonomy" id="3373869"/>
    <lineage>
        <taxon>Bacteria</taxon>
        <taxon>Pseudomonadati</taxon>
        <taxon>Pseudomonadota</taxon>
        <taxon>Alphaproteobacteria</taxon>
        <taxon>Rhodobacterales</taxon>
        <taxon>Paracoccaceae</taxon>
        <taxon>Paracoccus</taxon>
        <taxon>Paracoccus broussonetiae</taxon>
    </lineage>
</organism>
<evidence type="ECO:0000313" key="3">
    <source>
        <dbReference type="Proteomes" id="UP001609376"/>
    </source>
</evidence>
<feature type="domain" description="Bacterial bifunctional deaminase-reductase C-terminal" evidence="1">
    <location>
        <begin position="3"/>
        <end position="185"/>
    </location>
</feature>